<feature type="transmembrane region" description="Helical" evidence="8">
    <location>
        <begin position="278"/>
        <end position="300"/>
    </location>
</feature>
<feature type="transmembrane region" description="Helical" evidence="8">
    <location>
        <begin position="465"/>
        <end position="485"/>
    </location>
</feature>
<evidence type="ECO:0000256" key="5">
    <source>
        <dbReference type="ARBA" id="ARBA00022692"/>
    </source>
</evidence>
<keyword evidence="10" id="KW-1185">Reference proteome</keyword>
<evidence type="ECO:0000256" key="8">
    <source>
        <dbReference type="SAM" id="Phobius"/>
    </source>
</evidence>
<dbReference type="OrthoDB" id="9775735at2"/>
<evidence type="ECO:0000313" key="10">
    <source>
        <dbReference type="Proteomes" id="UP000199053"/>
    </source>
</evidence>
<protein>
    <submittedName>
        <fullName evidence="9">Glycine betaine transporter</fullName>
    </submittedName>
</protein>
<evidence type="ECO:0000256" key="3">
    <source>
        <dbReference type="ARBA" id="ARBA00022448"/>
    </source>
</evidence>
<feature type="transmembrane region" description="Helical" evidence="8">
    <location>
        <begin position="342"/>
        <end position="367"/>
    </location>
</feature>
<dbReference type="InterPro" id="IPR000060">
    <property type="entry name" value="BCCT_transptr"/>
</dbReference>
<comment type="subcellular location">
    <subcellularLocation>
        <location evidence="1">Cell membrane</location>
        <topology evidence="1">Multi-pass membrane protein</topology>
    </subcellularLocation>
</comment>
<evidence type="ECO:0000256" key="1">
    <source>
        <dbReference type="ARBA" id="ARBA00004651"/>
    </source>
</evidence>
<dbReference type="PANTHER" id="PTHR30047">
    <property type="entry name" value="HIGH-AFFINITY CHOLINE TRANSPORT PROTEIN-RELATED"/>
    <property type="match status" value="1"/>
</dbReference>
<accession>A0A1G9FK54</accession>
<dbReference type="Proteomes" id="UP000199053">
    <property type="component" value="Unassembled WGS sequence"/>
</dbReference>
<feature type="transmembrane region" description="Helical" evidence="8">
    <location>
        <begin position="83"/>
        <end position="104"/>
    </location>
</feature>
<dbReference type="STRING" id="246191.SAMN05660337_1580"/>
<proteinExistence type="inferred from homology"/>
<dbReference type="PANTHER" id="PTHR30047:SF7">
    <property type="entry name" value="HIGH-AFFINITY CHOLINE TRANSPORT PROTEIN"/>
    <property type="match status" value="1"/>
</dbReference>
<sequence>MLRNATFLTAMALTSAVMIWGIIDIAGLATFADTTVRTLFQSRGWFVMLTVTILLVCCVVLALGPAGKIRLGADDDRPEFSTFSWLSMMFAAGMGVGLLFYGVAEPMTHYNFMSQLMKPQQAATNALSLTVFHWGFHAWAIYGLVGLVIAYFGFRHNKPQLLSAPINAVFGKSWWAKPTGFVVDVLTIYAIAIGLAGSFAMGVFQAQSGIVRILGIADPGLPLSLIIFAVLFVAYLLPLMRDLGSGMATLSNTAIIITVTLLLYVLLAGPTHFLMGTVVQTMGVYITDFFPHGFAVYTFWDDTVQHWFSSWTLNYMAWWLAWAPFVGVFIARISKGRTIREFLAGVLLAPTGFSLLWFSILGAMGFFQTYNQVYDPTIVQTNINGSTFALLETLPGATITSLLTLTSALLFIITSVVSAAYVLAMFSVGGDQNPPTKMKLTWGAILGALGLIMILTDSIEAVKAIIALSANPFVFIVLLLMVCLLKSLKMEAAKTKKGAE</sequence>
<dbReference type="GO" id="GO:0022857">
    <property type="term" value="F:transmembrane transporter activity"/>
    <property type="evidence" value="ECO:0007669"/>
    <property type="project" value="InterPro"/>
</dbReference>
<feature type="transmembrane region" description="Helical" evidence="8">
    <location>
        <begin position="181"/>
        <end position="204"/>
    </location>
</feature>
<feature type="transmembrane region" description="Helical" evidence="8">
    <location>
        <begin position="6"/>
        <end position="32"/>
    </location>
</feature>
<dbReference type="EMBL" id="FNGA01000002">
    <property type="protein sequence ID" value="SDK88742.1"/>
    <property type="molecule type" value="Genomic_DNA"/>
</dbReference>
<keyword evidence="5 8" id="KW-0812">Transmembrane</keyword>
<gene>
    <name evidence="9" type="ORF">SAMN05660337_1580</name>
</gene>
<keyword evidence="7 8" id="KW-0472">Membrane</keyword>
<evidence type="ECO:0000313" key="9">
    <source>
        <dbReference type="EMBL" id="SDK88742.1"/>
    </source>
</evidence>
<evidence type="ECO:0000256" key="7">
    <source>
        <dbReference type="ARBA" id="ARBA00023136"/>
    </source>
</evidence>
<evidence type="ECO:0000256" key="6">
    <source>
        <dbReference type="ARBA" id="ARBA00022989"/>
    </source>
</evidence>
<feature type="transmembrane region" description="Helical" evidence="8">
    <location>
        <begin position="408"/>
        <end position="428"/>
    </location>
</feature>
<feature type="transmembrane region" description="Helical" evidence="8">
    <location>
        <begin position="125"/>
        <end position="154"/>
    </location>
</feature>
<name>A0A1G9FK54_9BACT</name>
<feature type="transmembrane region" description="Helical" evidence="8">
    <location>
        <begin position="44"/>
        <end position="63"/>
    </location>
</feature>
<keyword evidence="3" id="KW-0813">Transport</keyword>
<dbReference type="AlphaFoldDB" id="A0A1G9FK54"/>
<organism evidence="9 10">
    <name type="scientific">Maridesulfovibrio ferrireducens</name>
    <dbReference type="NCBI Taxonomy" id="246191"/>
    <lineage>
        <taxon>Bacteria</taxon>
        <taxon>Pseudomonadati</taxon>
        <taxon>Thermodesulfobacteriota</taxon>
        <taxon>Desulfovibrionia</taxon>
        <taxon>Desulfovibrionales</taxon>
        <taxon>Desulfovibrionaceae</taxon>
        <taxon>Maridesulfovibrio</taxon>
    </lineage>
</organism>
<keyword evidence="6 8" id="KW-1133">Transmembrane helix</keyword>
<dbReference type="Pfam" id="PF02028">
    <property type="entry name" value="BCCT"/>
    <property type="match status" value="1"/>
</dbReference>
<comment type="similarity">
    <text evidence="2">Belongs to the BCCT transporter (TC 2.A.15) family.</text>
</comment>
<evidence type="ECO:0000256" key="4">
    <source>
        <dbReference type="ARBA" id="ARBA00022475"/>
    </source>
</evidence>
<dbReference type="RefSeq" id="WP_092159874.1">
    <property type="nucleotide sequence ID" value="NZ_FNGA01000002.1"/>
</dbReference>
<feature type="transmembrane region" description="Helical" evidence="8">
    <location>
        <begin position="243"/>
        <end position="266"/>
    </location>
</feature>
<feature type="transmembrane region" description="Helical" evidence="8">
    <location>
        <begin position="312"/>
        <end position="330"/>
    </location>
</feature>
<evidence type="ECO:0000256" key="2">
    <source>
        <dbReference type="ARBA" id="ARBA00005658"/>
    </source>
</evidence>
<dbReference type="GO" id="GO:0005886">
    <property type="term" value="C:plasma membrane"/>
    <property type="evidence" value="ECO:0007669"/>
    <property type="project" value="UniProtKB-SubCell"/>
</dbReference>
<keyword evidence="4" id="KW-1003">Cell membrane</keyword>
<reference evidence="10" key="1">
    <citation type="submission" date="2016-10" db="EMBL/GenBank/DDBJ databases">
        <authorList>
            <person name="Varghese N."/>
            <person name="Submissions S."/>
        </authorList>
    </citation>
    <scope>NUCLEOTIDE SEQUENCE [LARGE SCALE GENOMIC DNA]</scope>
    <source>
        <strain evidence="10">DSM 16995</strain>
    </source>
</reference>
<feature type="transmembrane region" description="Helical" evidence="8">
    <location>
        <begin position="216"/>
        <end position="237"/>
    </location>
</feature>
<feature type="transmembrane region" description="Helical" evidence="8">
    <location>
        <begin position="440"/>
        <end position="459"/>
    </location>
</feature>